<evidence type="ECO:0000256" key="1">
    <source>
        <dbReference type="SAM" id="Phobius"/>
    </source>
</evidence>
<evidence type="ECO:0000313" key="2">
    <source>
        <dbReference type="EMBL" id="OOR05713.1"/>
    </source>
</evidence>
<dbReference type="AlphaFoldDB" id="A0A1S9T6S4"/>
<accession>A0A1S9T6S4</accession>
<feature type="transmembrane region" description="Helical" evidence="1">
    <location>
        <begin position="16"/>
        <end position="36"/>
    </location>
</feature>
<organism evidence="2 3">
    <name type="scientific">Bacillus cereus</name>
    <dbReference type="NCBI Taxonomy" id="1396"/>
    <lineage>
        <taxon>Bacteria</taxon>
        <taxon>Bacillati</taxon>
        <taxon>Bacillota</taxon>
        <taxon>Bacilli</taxon>
        <taxon>Bacillales</taxon>
        <taxon>Bacillaceae</taxon>
        <taxon>Bacillus</taxon>
        <taxon>Bacillus cereus group</taxon>
    </lineage>
</organism>
<dbReference type="EMBL" id="MUAJ01000081">
    <property type="protein sequence ID" value="OOR05713.1"/>
    <property type="molecule type" value="Genomic_DNA"/>
</dbReference>
<name>A0A1S9T6S4_BACCE</name>
<feature type="transmembrane region" description="Helical" evidence="1">
    <location>
        <begin position="48"/>
        <end position="68"/>
    </location>
</feature>
<gene>
    <name evidence="2" type="ORF">BW897_31250</name>
</gene>
<dbReference type="Proteomes" id="UP000190906">
    <property type="component" value="Unassembled WGS sequence"/>
</dbReference>
<sequence length="72" mass="8131">MDFSSVKFPTEITDPLAKVTIVFIIMLIICHVIANYIPKAIPSEIREIIGLGILAILIITTYKVWPYIPVLF</sequence>
<evidence type="ECO:0000313" key="3">
    <source>
        <dbReference type="Proteomes" id="UP000190906"/>
    </source>
</evidence>
<keyword evidence="1" id="KW-1133">Transmembrane helix</keyword>
<proteinExistence type="predicted"/>
<keyword evidence="1" id="KW-0812">Transmembrane</keyword>
<keyword evidence="1" id="KW-0472">Membrane</keyword>
<protein>
    <submittedName>
        <fullName evidence="2">Uncharacterized protein</fullName>
    </submittedName>
</protein>
<reference evidence="2 3" key="1">
    <citation type="submission" date="2017-01" db="EMBL/GenBank/DDBJ databases">
        <title>Bacillus cereus isolates.</title>
        <authorList>
            <person name="Beno S.M."/>
        </authorList>
    </citation>
    <scope>NUCLEOTIDE SEQUENCE [LARGE SCALE GENOMIC DNA]</scope>
    <source>
        <strain evidence="2 3">FSL H8-0485</strain>
    </source>
</reference>
<comment type="caution">
    <text evidence="2">The sequence shown here is derived from an EMBL/GenBank/DDBJ whole genome shotgun (WGS) entry which is preliminary data.</text>
</comment>